<dbReference type="InterPro" id="IPR002347">
    <property type="entry name" value="SDR_fam"/>
</dbReference>
<comment type="similarity">
    <text evidence="1 4">Belongs to the short-chain dehydrogenases/reductases (SDR) family.</text>
</comment>
<dbReference type="GO" id="GO:0000140">
    <property type="term" value="F:acylglycerone-phosphate reductase (NADP+) activity"/>
    <property type="evidence" value="ECO:0007669"/>
    <property type="project" value="TreeGrafter"/>
</dbReference>
<protein>
    <submittedName>
        <fullName evidence="6">Uncharacterized protein</fullName>
    </submittedName>
</protein>
<dbReference type="InterPro" id="IPR020904">
    <property type="entry name" value="Sc_DH/Rdtase_CS"/>
</dbReference>
<dbReference type="GO" id="GO:0019433">
    <property type="term" value="P:triglyceride catabolic process"/>
    <property type="evidence" value="ECO:0007669"/>
    <property type="project" value="TreeGrafter"/>
</dbReference>
<evidence type="ECO:0000256" key="5">
    <source>
        <dbReference type="SAM" id="Phobius"/>
    </source>
</evidence>
<dbReference type="GO" id="GO:0005783">
    <property type="term" value="C:endoplasmic reticulum"/>
    <property type="evidence" value="ECO:0007669"/>
    <property type="project" value="TreeGrafter"/>
</dbReference>
<organism evidence="6 7">
    <name type="scientific">Akanthomyces muscarius</name>
    <name type="common">Entomopathogenic fungus</name>
    <name type="synonym">Lecanicillium muscarium</name>
    <dbReference type="NCBI Taxonomy" id="2231603"/>
    <lineage>
        <taxon>Eukaryota</taxon>
        <taxon>Fungi</taxon>
        <taxon>Dikarya</taxon>
        <taxon>Ascomycota</taxon>
        <taxon>Pezizomycotina</taxon>
        <taxon>Sordariomycetes</taxon>
        <taxon>Hypocreomycetidae</taxon>
        <taxon>Hypocreales</taxon>
        <taxon>Cordycipitaceae</taxon>
        <taxon>Akanthomyces</taxon>
    </lineage>
</organism>
<evidence type="ECO:0000313" key="7">
    <source>
        <dbReference type="Proteomes" id="UP001144673"/>
    </source>
</evidence>
<keyword evidence="5" id="KW-0812">Transmembrane</keyword>
<dbReference type="Gene3D" id="3.40.50.720">
    <property type="entry name" value="NAD(P)-binding Rossmann-like Domain"/>
    <property type="match status" value="1"/>
</dbReference>
<dbReference type="GO" id="GO:0004806">
    <property type="term" value="F:triacylglycerol lipase activity"/>
    <property type="evidence" value="ECO:0007669"/>
    <property type="project" value="TreeGrafter"/>
</dbReference>
<dbReference type="PROSITE" id="PS00061">
    <property type="entry name" value="ADH_SHORT"/>
    <property type="match status" value="1"/>
</dbReference>
<evidence type="ECO:0000256" key="2">
    <source>
        <dbReference type="ARBA" id="ARBA00022857"/>
    </source>
</evidence>
<accession>A0A9W8UMP9</accession>
<keyword evidence="5" id="KW-0472">Membrane</keyword>
<gene>
    <name evidence="6" type="ORF">LMH87_010204</name>
</gene>
<evidence type="ECO:0000256" key="4">
    <source>
        <dbReference type="RuleBase" id="RU000363"/>
    </source>
</evidence>
<keyword evidence="7" id="KW-1185">Reference proteome</keyword>
<name>A0A9W8UMP9_AKAMU</name>
<dbReference type="GO" id="GO:0005811">
    <property type="term" value="C:lipid droplet"/>
    <property type="evidence" value="ECO:0007669"/>
    <property type="project" value="TreeGrafter"/>
</dbReference>
<dbReference type="PANTHER" id="PTHR44169:SF6">
    <property type="entry name" value="NADPH-DEPENDENT 1-ACYLDIHYDROXYACETONE PHOSPHATE REDUCTASE"/>
    <property type="match status" value="1"/>
</dbReference>
<reference evidence="6" key="1">
    <citation type="journal article" date="2023" name="Access Microbiol">
        <title>De-novo genome assembly for Akanthomyces muscarius, a biocontrol agent of insect agricultural pests.</title>
        <authorList>
            <person name="Erdos Z."/>
            <person name="Studholme D.J."/>
            <person name="Raymond B."/>
            <person name="Sharma M."/>
        </authorList>
    </citation>
    <scope>NUCLEOTIDE SEQUENCE</scope>
    <source>
        <strain evidence="6">Ve6</strain>
    </source>
</reference>
<dbReference type="RefSeq" id="XP_056054388.1">
    <property type="nucleotide sequence ID" value="XM_056197328.1"/>
</dbReference>
<dbReference type="EMBL" id="JAJHUN010000008">
    <property type="protein sequence ID" value="KAJ4153730.1"/>
    <property type="molecule type" value="Genomic_DNA"/>
</dbReference>
<dbReference type="GO" id="GO:0006654">
    <property type="term" value="P:phosphatidic acid biosynthetic process"/>
    <property type="evidence" value="ECO:0007669"/>
    <property type="project" value="TreeGrafter"/>
</dbReference>
<dbReference type="PRINTS" id="PR00081">
    <property type="entry name" value="GDHRDH"/>
</dbReference>
<keyword evidence="2" id="KW-0521">NADP</keyword>
<dbReference type="KEGG" id="amus:LMH87_010204"/>
<keyword evidence="3" id="KW-0560">Oxidoreductase</keyword>
<dbReference type="PANTHER" id="PTHR44169">
    <property type="entry name" value="NADPH-DEPENDENT 1-ACYLDIHYDROXYACETONE PHOSPHATE REDUCTASE"/>
    <property type="match status" value="1"/>
</dbReference>
<dbReference type="Pfam" id="PF00106">
    <property type="entry name" value="adh_short"/>
    <property type="match status" value="1"/>
</dbReference>
<dbReference type="GeneID" id="80897363"/>
<feature type="transmembrane region" description="Helical" evidence="5">
    <location>
        <begin position="278"/>
        <end position="303"/>
    </location>
</feature>
<comment type="caution">
    <text evidence="6">The sequence shown here is derived from an EMBL/GenBank/DDBJ whole genome shotgun (WGS) entry which is preliminary data.</text>
</comment>
<dbReference type="AlphaFoldDB" id="A0A9W8UMP9"/>
<dbReference type="InterPro" id="IPR036291">
    <property type="entry name" value="NAD(P)-bd_dom_sf"/>
</dbReference>
<evidence type="ECO:0000256" key="3">
    <source>
        <dbReference type="ARBA" id="ARBA00023002"/>
    </source>
</evidence>
<keyword evidence="5" id="KW-1133">Transmembrane helix</keyword>
<evidence type="ECO:0000256" key="1">
    <source>
        <dbReference type="ARBA" id="ARBA00006484"/>
    </source>
</evidence>
<dbReference type="Proteomes" id="UP001144673">
    <property type="component" value="Chromosome 5"/>
</dbReference>
<proteinExistence type="inferred from homology"/>
<dbReference type="PRINTS" id="PR00080">
    <property type="entry name" value="SDRFAMILY"/>
</dbReference>
<dbReference type="SUPFAM" id="SSF51735">
    <property type="entry name" value="NAD(P)-binding Rossmann-fold domains"/>
    <property type="match status" value="1"/>
</dbReference>
<sequence length="318" mass="34340">MASEITERPQPGQKTALITGAGVGGIGGALAMELHRQGYFVFCAVRRPDSIAELLRPGIVVVKLEVTETTSVEAAAAQVAAVTGGTLDVLVNNAGVVKHRPALDSDIDGDVRHVFDVNVLGPMRVVKAFGKQLIAAKGCIVNIGSIAPIVPLAFSTSYNATKAAIHAYGDTLSMEMKPFGVDVVTVITGGVKSNIVRGNPSLPTDSLYMAIEKFWRHRTQMSNGDDSMPTDVYARTVVRMIDSKKRPLRFWAGAKSSLAWILYHFVPLRLRLYMMAKRFGLLTLVLKISFLQLLILGSVVTIVKNNACLAYNRSITDA</sequence>
<evidence type="ECO:0000313" key="6">
    <source>
        <dbReference type="EMBL" id="KAJ4153730.1"/>
    </source>
</evidence>